<evidence type="ECO:0000256" key="10">
    <source>
        <dbReference type="ARBA" id="ARBA00022786"/>
    </source>
</evidence>
<keyword evidence="5" id="KW-0808">Transferase</keyword>
<keyword evidence="6 15" id="KW-0812">Transmembrane</keyword>
<proteinExistence type="inferred from homology"/>
<keyword evidence="12 15" id="KW-1133">Transmembrane helix</keyword>
<evidence type="ECO:0000256" key="1">
    <source>
        <dbReference type="ARBA" id="ARBA00000900"/>
    </source>
</evidence>
<dbReference type="Gene3D" id="1.10.510.10">
    <property type="entry name" value="Transferase(Phosphotransferase) domain 1"/>
    <property type="match status" value="1"/>
</dbReference>
<dbReference type="InterPro" id="IPR046948">
    <property type="entry name" value="ATL20-22-like"/>
</dbReference>
<evidence type="ECO:0000256" key="16">
    <source>
        <dbReference type="SAM" id="SignalP"/>
    </source>
</evidence>
<evidence type="ECO:0000256" key="11">
    <source>
        <dbReference type="ARBA" id="ARBA00022833"/>
    </source>
</evidence>
<dbReference type="PANTHER" id="PTHR46279:SF10">
    <property type="entry name" value="RING-TYPE E3 UBIQUITIN TRANSFERASE"/>
    <property type="match status" value="1"/>
</dbReference>
<evidence type="ECO:0000313" key="19">
    <source>
        <dbReference type="Proteomes" id="UP000323000"/>
    </source>
</evidence>
<dbReference type="OrthoDB" id="547665at2759"/>
<evidence type="ECO:0000313" key="18">
    <source>
        <dbReference type="EMBL" id="TXG57286.1"/>
    </source>
</evidence>
<keyword evidence="10" id="KW-0833">Ubl conjugation pathway</keyword>
<dbReference type="GO" id="GO:0030247">
    <property type="term" value="F:polysaccharide binding"/>
    <property type="evidence" value="ECO:0007669"/>
    <property type="project" value="InterPro"/>
</dbReference>
<reference evidence="19" key="1">
    <citation type="journal article" date="2019" name="Gigascience">
        <title>De novo genome assembly of the endangered Acer yangbiense, a plant species with extremely small populations endemic to Yunnan Province, China.</title>
        <authorList>
            <person name="Yang J."/>
            <person name="Wariss H.M."/>
            <person name="Tao L."/>
            <person name="Zhang R."/>
            <person name="Yun Q."/>
            <person name="Hollingsworth P."/>
            <person name="Dao Z."/>
            <person name="Luo G."/>
            <person name="Guo H."/>
            <person name="Ma Y."/>
            <person name="Sun W."/>
        </authorList>
    </citation>
    <scope>NUCLEOTIDE SEQUENCE [LARGE SCALE GENOMIC DNA]</scope>
    <source>
        <strain evidence="19">cv. Malutang</strain>
    </source>
</reference>
<evidence type="ECO:0000256" key="5">
    <source>
        <dbReference type="ARBA" id="ARBA00022679"/>
    </source>
</evidence>
<evidence type="ECO:0000256" key="8">
    <source>
        <dbReference type="ARBA" id="ARBA00022729"/>
    </source>
</evidence>
<dbReference type="PANTHER" id="PTHR46279">
    <property type="entry name" value="RING/U-BOX SUPERFAMILY PROTEIN"/>
    <property type="match status" value="1"/>
</dbReference>
<evidence type="ECO:0000256" key="14">
    <source>
        <dbReference type="ARBA" id="ARBA00024209"/>
    </source>
</evidence>
<comment type="pathway">
    <text evidence="3">Protein modification; protein ubiquitination.</text>
</comment>
<keyword evidence="8 16" id="KW-0732">Signal</keyword>
<dbReference type="AlphaFoldDB" id="A0A5C7HLW1"/>
<evidence type="ECO:0000256" key="12">
    <source>
        <dbReference type="ARBA" id="ARBA00022989"/>
    </source>
</evidence>
<evidence type="ECO:0000256" key="15">
    <source>
        <dbReference type="SAM" id="Phobius"/>
    </source>
</evidence>
<keyword evidence="7" id="KW-0479">Metal-binding</keyword>
<evidence type="ECO:0000256" key="4">
    <source>
        <dbReference type="ARBA" id="ARBA00012483"/>
    </source>
</evidence>
<evidence type="ECO:0000256" key="7">
    <source>
        <dbReference type="ARBA" id="ARBA00022723"/>
    </source>
</evidence>
<accession>A0A5C7HLW1</accession>
<feature type="domain" description="Wall-associated receptor kinase galacturonan-binding" evidence="17">
    <location>
        <begin position="34"/>
        <end position="100"/>
    </location>
</feature>
<comment type="subcellular location">
    <subcellularLocation>
        <location evidence="2">Membrane</location>
        <topology evidence="2">Single-pass membrane protein</topology>
    </subcellularLocation>
</comment>
<keyword evidence="9" id="KW-0863">Zinc-finger</keyword>
<evidence type="ECO:0000256" key="9">
    <source>
        <dbReference type="ARBA" id="ARBA00022771"/>
    </source>
</evidence>
<sequence>MSHVLLITILFLVLPYTEAKSTSDGNTTSEFCPLPTRCTRKGPYIRFPFRLKTQPAFCGLEGFELSCFNNNTLLQLPSSTNNSYYVQEISYVDSTVTIMDVNDTTCPLQSLLSLNLTNSKFFLSGGNDIAVVKCNEKINTTTRDRDQAVRPFDYWSYTKQVVGPIDCMSDDKVFVYVVSSMASMDMMPSTCRTSQTAPIMGYANQIQNTVMAILRTRRIVVDWQAPDGCIDCEKHGNFCGFNFTINSSVCFKQKDSLGHKVPILVIIGTIVGGTIFFTLVMLVIYKSRKPDKGKETQLKVEKTSLGSEISLGIEEDRDEEIAKKLAIVGLWCIQWNPTDRPSMTMVIQMLEDDLQTLEIPPKPFVSSYV</sequence>
<keyword evidence="13 15" id="KW-0472">Membrane</keyword>
<feature type="signal peptide" evidence="16">
    <location>
        <begin position="1"/>
        <end position="19"/>
    </location>
</feature>
<evidence type="ECO:0000256" key="6">
    <source>
        <dbReference type="ARBA" id="ARBA00022692"/>
    </source>
</evidence>
<dbReference type="EMBL" id="VAHF01000008">
    <property type="protein sequence ID" value="TXG57286.1"/>
    <property type="molecule type" value="Genomic_DNA"/>
</dbReference>
<keyword evidence="19" id="KW-1185">Reference proteome</keyword>
<organism evidence="18 19">
    <name type="scientific">Acer yangbiense</name>
    <dbReference type="NCBI Taxonomy" id="1000413"/>
    <lineage>
        <taxon>Eukaryota</taxon>
        <taxon>Viridiplantae</taxon>
        <taxon>Streptophyta</taxon>
        <taxon>Embryophyta</taxon>
        <taxon>Tracheophyta</taxon>
        <taxon>Spermatophyta</taxon>
        <taxon>Magnoliopsida</taxon>
        <taxon>eudicotyledons</taxon>
        <taxon>Gunneridae</taxon>
        <taxon>Pentapetalae</taxon>
        <taxon>rosids</taxon>
        <taxon>malvids</taxon>
        <taxon>Sapindales</taxon>
        <taxon>Sapindaceae</taxon>
        <taxon>Hippocastanoideae</taxon>
        <taxon>Acereae</taxon>
        <taxon>Acer</taxon>
    </lineage>
</organism>
<name>A0A5C7HLW1_9ROSI</name>
<feature type="transmembrane region" description="Helical" evidence="15">
    <location>
        <begin position="261"/>
        <end position="285"/>
    </location>
</feature>
<comment type="similarity">
    <text evidence="14">Belongs to the RING-type zinc finger family. ATL subfamily.</text>
</comment>
<evidence type="ECO:0000256" key="3">
    <source>
        <dbReference type="ARBA" id="ARBA00004906"/>
    </source>
</evidence>
<evidence type="ECO:0000256" key="2">
    <source>
        <dbReference type="ARBA" id="ARBA00004167"/>
    </source>
</evidence>
<comment type="caution">
    <text evidence="18">The sequence shown here is derived from an EMBL/GenBank/DDBJ whole genome shotgun (WGS) entry which is preliminary data.</text>
</comment>
<evidence type="ECO:0000259" key="17">
    <source>
        <dbReference type="Pfam" id="PF13947"/>
    </source>
</evidence>
<dbReference type="EC" id="2.3.2.27" evidence="4"/>
<dbReference type="GO" id="GO:0008270">
    <property type="term" value="F:zinc ion binding"/>
    <property type="evidence" value="ECO:0007669"/>
    <property type="project" value="UniProtKB-KW"/>
</dbReference>
<dbReference type="GO" id="GO:0016020">
    <property type="term" value="C:membrane"/>
    <property type="evidence" value="ECO:0007669"/>
    <property type="project" value="UniProtKB-SubCell"/>
</dbReference>
<comment type="catalytic activity">
    <reaction evidence="1">
        <text>S-ubiquitinyl-[E2 ubiquitin-conjugating enzyme]-L-cysteine + [acceptor protein]-L-lysine = [E2 ubiquitin-conjugating enzyme]-L-cysteine + N(6)-ubiquitinyl-[acceptor protein]-L-lysine.</text>
        <dbReference type="EC" id="2.3.2.27"/>
    </reaction>
</comment>
<dbReference type="Proteomes" id="UP000323000">
    <property type="component" value="Chromosome 8"/>
</dbReference>
<gene>
    <name evidence="18" type="ORF">EZV62_018599</name>
</gene>
<dbReference type="InterPro" id="IPR025287">
    <property type="entry name" value="WAK_GUB"/>
</dbReference>
<feature type="chain" id="PRO_5023052459" description="RING-type E3 ubiquitin transferase" evidence="16">
    <location>
        <begin position="20"/>
        <end position="369"/>
    </location>
</feature>
<keyword evidence="11" id="KW-0862">Zinc</keyword>
<evidence type="ECO:0000256" key="13">
    <source>
        <dbReference type="ARBA" id="ARBA00023136"/>
    </source>
</evidence>
<dbReference type="Pfam" id="PF13947">
    <property type="entry name" value="GUB_WAK_bind"/>
    <property type="match status" value="1"/>
</dbReference>
<dbReference type="GO" id="GO:0061630">
    <property type="term" value="F:ubiquitin protein ligase activity"/>
    <property type="evidence" value="ECO:0007669"/>
    <property type="project" value="UniProtKB-EC"/>
</dbReference>
<protein>
    <recommendedName>
        <fullName evidence="4">RING-type E3 ubiquitin transferase</fullName>
        <ecNumber evidence="4">2.3.2.27</ecNumber>
    </recommendedName>
</protein>